<keyword evidence="4" id="KW-1185">Reference proteome</keyword>
<reference evidence="3" key="1">
    <citation type="submission" date="2021-04" db="EMBL/GenBank/DDBJ databases">
        <authorList>
            <consortium name="Molecular Ecology Group"/>
        </authorList>
    </citation>
    <scope>NUCLEOTIDE SEQUENCE</scope>
</reference>
<dbReference type="Pfam" id="PF01535">
    <property type="entry name" value="PPR"/>
    <property type="match status" value="1"/>
</dbReference>
<dbReference type="GO" id="GO:0070129">
    <property type="term" value="P:regulation of mitochondrial translation"/>
    <property type="evidence" value="ECO:0007669"/>
    <property type="project" value="TreeGrafter"/>
</dbReference>
<organism evidence="3 4">
    <name type="scientific">Candidula unifasciata</name>
    <dbReference type="NCBI Taxonomy" id="100452"/>
    <lineage>
        <taxon>Eukaryota</taxon>
        <taxon>Metazoa</taxon>
        <taxon>Spiralia</taxon>
        <taxon>Lophotrochozoa</taxon>
        <taxon>Mollusca</taxon>
        <taxon>Gastropoda</taxon>
        <taxon>Heterobranchia</taxon>
        <taxon>Euthyneura</taxon>
        <taxon>Panpulmonata</taxon>
        <taxon>Eupulmonata</taxon>
        <taxon>Stylommatophora</taxon>
        <taxon>Helicina</taxon>
        <taxon>Helicoidea</taxon>
        <taxon>Geomitridae</taxon>
        <taxon>Candidula</taxon>
    </lineage>
</organism>
<dbReference type="InterPro" id="IPR011990">
    <property type="entry name" value="TPR-like_helical_dom_sf"/>
</dbReference>
<dbReference type="PANTHER" id="PTHR46669">
    <property type="entry name" value="LEUCINE-RICH PPR MOTIF-CONTAINING PROTEIN, MITOCHONDRIAL"/>
    <property type="match status" value="1"/>
</dbReference>
<gene>
    <name evidence="3" type="ORF">CUNI_LOCUS16084</name>
</gene>
<evidence type="ECO:0000256" key="1">
    <source>
        <dbReference type="PROSITE-ProRule" id="PRU00708"/>
    </source>
</evidence>
<evidence type="ECO:0000313" key="4">
    <source>
        <dbReference type="Proteomes" id="UP000678393"/>
    </source>
</evidence>
<evidence type="ECO:0000256" key="2">
    <source>
        <dbReference type="SAM" id="Coils"/>
    </source>
</evidence>
<dbReference type="EMBL" id="CAJHNH020004079">
    <property type="protein sequence ID" value="CAG5130526.1"/>
    <property type="molecule type" value="Genomic_DNA"/>
</dbReference>
<comment type="caution">
    <text evidence="3">The sequence shown here is derived from an EMBL/GenBank/DDBJ whole genome shotgun (WGS) entry which is preliminary data.</text>
</comment>
<feature type="repeat" description="PPR" evidence="1">
    <location>
        <begin position="193"/>
        <end position="227"/>
    </location>
</feature>
<accession>A0A8S3ZTH5</accession>
<evidence type="ECO:0008006" key="5">
    <source>
        <dbReference type="Google" id="ProtNLM"/>
    </source>
</evidence>
<protein>
    <recommendedName>
        <fullName evidence="5">Leucine-rich PPR motif-containing protein, mitochondrial</fullName>
    </recommendedName>
</protein>
<dbReference type="Gene3D" id="1.25.40.10">
    <property type="entry name" value="Tetratricopeptide repeat domain"/>
    <property type="match status" value="2"/>
</dbReference>
<evidence type="ECO:0000313" key="3">
    <source>
        <dbReference type="EMBL" id="CAG5130526.1"/>
    </source>
</evidence>
<dbReference type="NCBIfam" id="TIGR00756">
    <property type="entry name" value="PPR"/>
    <property type="match status" value="1"/>
</dbReference>
<sequence length="837" mass="94375">MAALIRCNALIYRNFVQSVSKILSVPNNNGLIKYSNQRYAATAAARKDELLDQVRHKVNLNSGISQSLFQTVYSSCDDSLTDQDIALLLHVCTNGPFDAPSQKRSELADELWNKMEQLGIKPTIKMYNIKLRVYVSNKIRFSPLDELQKLKSLGLNPDRMTYGLLLEEFCQQGNIAGANSVLEAFKTADLLLGIGMFNSFITGHLKAGSPEEALNILDVMRSRGLTPDSDSYFRFALHYAEEGDIDSVVKYINEAESKGVFLDFSALLELYRTMIASGHSSKTAQLLKIISEKGVVFDLTLQKSCQLASEGYNEAAFQLYTAMPKIDGDKQQKKDGSFLLKAMIINGQAAEEIMKVAEKIAESNFRAQPHSFALLYAYKAGNTDLAVELLEHMKAKSIEIKVPHVTPAIVGYRKTKNTEGLYKVIRTLLEINGNQGIDDTVECLHTFGYPALSALKETRENIVKNFQDYEKSWNSVFFINDLTESYSAALSNAAGKELDSRFFLQWYDFDAHLIKNLEKDSTSFADVLVYLGQHGSMKKDKLMSLCGFVFVHLAQNRNWDLLNKILTEFQEKNLTLRNGIKNSKYYLEAPEEVKAKGGLGIVNGQGWHQKYLTLENLNVMTTEELENYQKENPGNNNVKIALLTKALETNDLENIKQKLRKLEAINFKLNFTSVLNLVKKFNQLGDVETAVQYFHELTKTVGTNYNIMIPLSLGIQLVKAGKITEALEMIRAADNSTFPKRTEDKKLLYLKTMLLNAPSVDDAATLHSEICSTTSLLIDKEPLRVHAAYITRVLQEADDDDLLARLRKLHETYHVFPCMEQVLVRLIEKQDVNQLKK</sequence>
<dbReference type="OrthoDB" id="185373at2759"/>
<dbReference type="InterPro" id="IPR002885">
    <property type="entry name" value="PPR_rpt"/>
</dbReference>
<dbReference type="Pfam" id="PF13812">
    <property type="entry name" value="PPR_3"/>
    <property type="match status" value="1"/>
</dbReference>
<dbReference type="GO" id="GO:0005634">
    <property type="term" value="C:nucleus"/>
    <property type="evidence" value="ECO:0007669"/>
    <property type="project" value="TreeGrafter"/>
</dbReference>
<dbReference type="AlphaFoldDB" id="A0A8S3ZTH5"/>
<dbReference type="PANTHER" id="PTHR46669:SF1">
    <property type="entry name" value="LEUCINE-RICH PPR MOTIF-CONTAINING PROTEIN, MITOCHONDRIAL"/>
    <property type="match status" value="1"/>
</dbReference>
<dbReference type="GO" id="GO:0003730">
    <property type="term" value="F:mRNA 3'-UTR binding"/>
    <property type="evidence" value="ECO:0007669"/>
    <property type="project" value="TreeGrafter"/>
</dbReference>
<keyword evidence="2" id="KW-0175">Coiled coil</keyword>
<feature type="non-terminal residue" evidence="3">
    <location>
        <position position="1"/>
    </location>
</feature>
<feature type="coiled-coil region" evidence="2">
    <location>
        <begin position="611"/>
        <end position="665"/>
    </location>
</feature>
<dbReference type="Proteomes" id="UP000678393">
    <property type="component" value="Unassembled WGS sequence"/>
</dbReference>
<dbReference type="PROSITE" id="PS51375">
    <property type="entry name" value="PPR"/>
    <property type="match status" value="1"/>
</dbReference>
<name>A0A8S3ZTH5_9EUPU</name>
<proteinExistence type="predicted"/>
<dbReference type="GO" id="GO:0005739">
    <property type="term" value="C:mitochondrion"/>
    <property type="evidence" value="ECO:0007669"/>
    <property type="project" value="TreeGrafter"/>
</dbReference>
<dbReference type="InterPro" id="IPR033490">
    <property type="entry name" value="LRP130"/>
</dbReference>